<evidence type="ECO:0000256" key="1">
    <source>
        <dbReference type="ARBA" id="ARBA00010139"/>
    </source>
</evidence>
<evidence type="ECO:0000256" key="3">
    <source>
        <dbReference type="ARBA" id="ARBA00022827"/>
    </source>
</evidence>
<dbReference type="GO" id="GO:0050660">
    <property type="term" value="F:flavin adenine dinucleotide binding"/>
    <property type="evidence" value="ECO:0007669"/>
    <property type="project" value="InterPro"/>
</dbReference>
<keyword evidence="2" id="KW-0285">Flavoprotein</keyword>
<accession>A0A9P3H1Y8</accession>
<dbReference type="PIRSF" id="PIRSF000332">
    <property type="entry name" value="FMO"/>
    <property type="match status" value="1"/>
</dbReference>
<keyword evidence="6" id="KW-1185">Reference proteome</keyword>
<dbReference type="Gene3D" id="3.50.50.60">
    <property type="entry name" value="FAD/NAD(P)-binding domain"/>
    <property type="match status" value="2"/>
</dbReference>
<evidence type="ECO:0000256" key="4">
    <source>
        <dbReference type="ARBA" id="ARBA00023002"/>
    </source>
</evidence>
<dbReference type="Proteomes" id="UP000827284">
    <property type="component" value="Unassembled WGS sequence"/>
</dbReference>
<dbReference type="OrthoDB" id="74360at2759"/>
<sequence>MVFTKTYTDGTTPTIAIIGAGISGLCAAVQLQRQLNITSYQIFEMESDIGGTWYNNNYPGCACDNLSHLYHYSFAPNYEWTKRYASQEEIHAYLKSTARTYNIYDKISFNKRINQMRWDQEHSKWELQWEDLKSGAKGTFVAAVVFHGAGAFAKPKIPKEFSAFTGPKWHSAQWRRADDITGKTVGIVGCSASAVQIITGITNTVKTLHIYGRSPVHIVPSPNTPYSDFRRWLFRRVPLFHWLYCLLCYYAQDFTFPIYCKLTWYSLLHRTIATAFLRWNLYRQVPDPELRKKLTPGRPLGSRRTVISTEYYTAVQQKNVAYHKAHIAEIQGTTITLEDGSKQHLDVLIMATGFDMSLNFPVGFWTGRGDIDMATFWSQSAGTYFGACAPNAPNFYMGWGPRSGSRK</sequence>
<dbReference type="Pfam" id="PF00743">
    <property type="entry name" value="FMO-like"/>
    <property type="match status" value="1"/>
</dbReference>
<dbReference type="InterPro" id="IPR051209">
    <property type="entry name" value="FAD-bind_Monooxygenase_sf"/>
</dbReference>
<dbReference type="GO" id="GO:0050661">
    <property type="term" value="F:NADP binding"/>
    <property type="evidence" value="ECO:0007669"/>
    <property type="project" value="InterPro"/>
</dbReference>
<gene>
    <name evidence="5" type="ORF">EMPS_00594</name>
</gene>
<organism evidence="5 6">
    <name type="scientific">Entomortierella parvispora</name>
    <dbReference type="NCBI Taxonomy" id="205924"/>
    <lineage>
        <taxon>Eukaryota</taxon>
        <taxon>Fungi</taxon>
        <taxon>Fungi incertae sedis</taxon>
        <taxon>Mucoromycota</taxon>
        <taxon>Mortierellomycotina</taxon>
        <taxon>Mortierellomycetes</taxon>
        <taxon>Mortierellales</taxon>
        <taxon>Mortierellaceae</taxon>
        <taxon>Entomortierella</taxon>
    </lineage>
</organism>
<proteinExistence type="inferred from homology"/>
<evidence type="ECO:0008006" key="7">
    <source>
        <dbReference type="Google" id="ProtNLM"/>
    </source>
</evidence>
<name>A0A9P3H1Y8_9FUNG</name>
<keyword evidence="4" id="KW-0560">Oxidoreductase</keyword>
<dbReference type="PANTHER" id="PTHR42877:SF4">
    <property type="entry name" value="FAD_NAD(P)-BINDING DOMAIN-CONTAINING PROTEIN-RELATED"/>
    <property type="match status" value="1"/>
</dbReference>
<dbReference type="EMBL" id="BQFW01000001">
    <property type="protein sequence ID" value="GJJ68248.1"/>
    <property type="molecule type" value="Genomic_DNA"/>
</dbReference>
<keyword evidence="3" id="KW-0274">FAD</keyword>
<dbReference type="PANTHER" id="PTHR42877">
    <property type="entry name" value="L-ORNITHINE N(5)-MONOOXYGENASE-RELATED"/>
    <property type="match status" value="1"/>
</dbReference>
<dbReference type="InterPro" id="IPR020946">
    <property type="entry name" value="Flavin_mOase-like"/>
</dbReference>
<comment type="similarity">
    <text evidence="1">Belongs to the FAD-binding monooxygenase family.</text>
</comment>
<dbReference type="InterPro" id="IPR000960">
    <property type="entry name" value="Flavin_mOase"/>
</dbReference>
<comment type="caution">
    <text evidence="5">The sequence shown here is derived from an EMBL/GenBank/DDBJ whole genome shotgun (WGS) entry which is preliminary data.</text>
</comment>
<dbReference type="GO" id="GO:0004499">
    <property type="term" value="F:N,N-dimethylaniline monooxygenase activity"/>
    <property type="evidence" value="ECO:0007669"/>
    <property type="project" value="InterPro"/>
</dbReference>
<dbReference type="InterPro" id="IPR036188">
    <property type="entry name" value="FAD/NAD-bd_sf"/>
</dbReference>
<dbReference type="AlphaFoldDB" id="A0A9P3H1Y8"/>
<reference evidence="5" key="1">
    <citation type="submission" date="2021-11" db="EMBL/GenBank/DDBJ databases">
        <authorList>
            <person name="Herlambang A."/>
            <person name="Guo Y."/>
            <person name="Takashima Y."/>
            <person name="Nishizawa T."/>
        </authorList>
    </citation>
    <scope>NUCLEOTIDE SEQUENCE</scope>
    <source>
        <strain evidence="5">E1425</strain>
    </source>
</reference>
<evidence type="ECO:0000313" key="6">
    <source>
        <dbReference type="Proteomes" id="UP000827284"/>
    </source>
</evidence>
<protein>
    <recommendedName>
        <fullName evidence="7">FAD/NAD(P)-binding domain-containing protein</fullName>
    </recommendedName>
</protein>
<reference evidence="5" key="2">
    <citation type="journal article" date="2022" name="Microbiol. Resour. Announc.">
        <title>Whole-Genome Sequence of Entomortierella parvispora E1425, a Mucoromycotan Fungus Associated with Burkholderiaceae-Related Endosymbiotic Bacteria.</title>
        <authorList>
            <person name="Herlambang A."/>
            <person name="Guo Y."/>
            <person name="Takashima Y."/>
            <person name="Narisawa K."/>
            <person name="Ohta H."/>
            <person name="Nishizawa T."/>
        </authorList>
    </citation>
    <scope>NUCLEOTIDE SEQUENCE</scope>
    <source>
        <strain evidence="5">E1425</strain>
    </source>
</reference>
<evidence type="ECO:0000256" key="2">
    <source>
        <dbReference type="ARBA" id="ARBA00022630"/>
    </source>
</evidence>
<evidence type="ECO:0000313" key="5">
    <source>
        <dbReference type="EMBL" id="GJJ68248.1"/>
    </source>
</evidence>
<dbReference type="SUPFAM" id="SSF51905">
    <property type="entry name" value="FAD/NAD(P)-binding domain"/>
    <property type="match status" value="2"/>
</dbReference>